<dbReference type="Pfam" id="PF08712">
    <property type="entry name" value="Nfu_N"/>
    <property type="match status" value="1"/>
</dbReference>
<dbReference type="GeneID" id="9041979"/>
<dbReference type="GO" id="GO:0005506">
    <property type="term" value="F:iron ion binding"/>
    <property type="evidence" value="ECO:0007669"/>
    <property type="project" value="InterPro"/>
</dbReference>
<feature type="region of interest" description="Disordered" evidence="2">
    <location>
        <begin position="220"/>
        <end position="262"/>
    </location>
</feature>
<dbReference type="GO" id="GO:0051536">
    <property type="term" value="F:iron-sulfur cluster binding"/>
    <property type="evidence" value="ECO:0007669"/>
    <property type="project" value="InterPro"/>
</dbReference>
<organism evidence="5">
    <name type="scientific">Perkinsus marinus (strain ATCC 50983 / TXsc)</name>
    <dbReference type="NCBI Taxonomy" id="423536"/>
    <lineage>
        <taxon>Eukaryota</taxon>
        <taxon>Sar</taxon>
        <taxon>Alveolata</taxon>
        <taxon>Perkinsozoa</taxon>
        <taxon>Perkinsea</taxon>
        <taxon>Perkinsida</taxon>
        <taxon>Perkinsidae</taxon>
        <taxon>Perkinsus</taxon>
    </lineage>
</organism>
<name>C5KPS0_PERM5</name>
<dbReference type="RefSeq" id="XP_002781672.1">
    <property type="nucleotide sequence ID" value="XM_002781626.1"/>
</dbReference>
<feature type="domain" description="Scaffold protein Nfu/NifU N-terminal" evidence="3">
    <location>
        <begin position="31"/>
        <end position="120"/>
    </location>
</feature>
<dbReference type="PANTHER" id="PTHR11178">
    <property type="entry name" value="IRON-SULFUR CLUSTER SCAFFOLD PROTEIN NFU-RELATED"/>
    <property type="match status" value="1"/>
</dbReference>
<dbReference type="GO" id="GO:0016226">
    <property type="term" value="P:iron-sulfur cluster assembly"/>
    <property type="evidence" value="ECO:0007669"/>
    <property type="project" value="InterPro"/>
</dbReference>
<dbReference type="EMBL" id="GG675180">
    <property type="protein sequence ID" value="EER13467.1"/>
    <property type="molecule type" value="Genomic_DNA"/>
</dbReference>
<dbReference type="Gene3D" id="3.30.1370.70">
    <property type="entry name" value="Scaffold protein Nfu/NifU, N-terminal domain"/>
    <property type="match status" value="1"/>
</dbReference>
<dbReference type="AlphaFoldDB" id="C5KPS0"/>
<keyword evidence="5" id="KW-1185">Reference proteome</keyword>
<dbReference type="InterPro" id="IPR014824">
    <property type="entry name" value="Nfu/NifU_N"/>
</dbReference>
<reference evidence="4 5" key="1">
    <citation type="submission" date="2008-07" db="EMBL/GenBank/DDBJ databases">
        <authorList>
            <person name="El-Sayed N."/>
            <person name="Caler E."/>
            <person name="Inman J."/>
            <person name="Amedeo P."/>
            <person name="Hass B."/>
            <person name="Wortman J."/>
        </authorList>
    </citation>
    <scope>NUCLEOTIDE SEQUENCE [LARGE SCALE GENOMIC DNA]</scope>
    <source>
        <strain evidence="5">ATCC 50983 / TXsc</strain>
    </source>
</reference>
<dbReference type="InParanoid" id="C5KPS0"/>
<accession>C5KPS0</accession>
<evidence type="ECO:0000256" key="1">
    <source>
        <dbReference type="ARBA" id="ARBA00006420"/>
    </source>
</evidence>
<dbReference type="SUPFAM" id="SSF110836">
    <property type="entry name" value="Hypothetical protein SAV1430"/>
    <property type="match status" value="1"/>
</dbReference>
<dbReference type="InterPro" id="IPR001075">
    <property type="entry name" value="NIF_FeS_clus_asmbl_NifU_C"/>
</dbReference>
<dbReference type="InterPro" id="IPR036498">
    <property type="entry name" value="Nfu/NifU_N_sf"/>
</dbReference>
<dbReference type="OMA" id="MAAHVRW"/>
<dbReference type="PANTHER" id="PTHR11178:SF1">
    <property type="entry name" value="NFU1 IRON-SULFUR CLUSTER SCAFFOLD HOMOLOG, MITOCHONDRIAL"/>
    <property type="match status" value="1"/>
</dbReference>
<evidence type="ECO:0000256" key="2">
    <source>
        <dbReference type="SAM" id="MobiDB-lite"/>
    </source>
</evidence>
<sequence>MLSTTGFTSRAVMPRALTAATRTMQARFIAVSAEATPNPSAMIFTLEGGKPILGKGAKSMSFEKTQCGGSPLAASLFRIHGVDKVLLAARHATVTKSPETEWEMLKPNVELVISQFFDIPNVKPVAPDTIEYTQEGQDQHNDDVVKSIHEILEQRIKPFVERDGGDVEFIAFDSDTGVLQIRLVGSCAGCPKSSVTLKFGIQRMVCHYIPEVKNVINIEEPTDGEEEEVVNSVDPQASAEPKASPNPEASTEPEDSAKSQQA</sequence>
<dbReference type="InterPro" id="IPR034904">
    <property type="entry name" value="FSCA_dom_sf"/>
</dbReference>
<feature type="compositionally biased region" description="Acidic residues" evidence="2">
    <location>
        <begin position="220"/>
        <end position="229"/>
    </location>
</feature>
<comment type="similarity">
    <text evidence="1">Belongs to the NifU family.</text>
</comment>
<proteinExistence type="inferred from homology"/>
<dbReference type="InterPro" id="IPR035433">
    <property type="entry name" value="NFU1-like"/>
</dbReference>
<dbReference type="GO" id="GO:0005739">
    <property type="term" value="C:mitochondrion"/>
    <property type="evidence" value="ECO:0007669"/>
    <property type="project" value="TreeGrafter"/>
</dbReference>
<evidence type="ECO:0000313" key="4">
    <source>
        <dbReference type="EMBL" id="EER13467.1"/>
    </source>
</evidence>
<dbReference type="SUPFAM" id="SSF117916">
    <property type="entry name" value="Fe-S cluster assembly (FSCA) domain-like"/>
    <property type="match status" value="1"/>
</dbReference>
<dbReference type="Pfam" id="PF01106">
    <property type="entry name" value="NifU"/>
    <property type="match status" value="1"/>
</dbReference>
<evidence type="ECO:0000313" key="5">
    <source>
        <dbReference type="Proteomes" id="UP000007800"/>
    </source>
</evidence>
<dbReference type="SMART" id="SM00932">
    <property type="entry name" value="Nfu_N"/>
    <property type="match status" value="1"/>
</dbReference>
<gene>
    <name evidence="4" type="ORF">Pmar_PMAR000053</name>
</gene>
<dbReference type="OrthoDB" id="565552at2759"/>
<protein>
    <submittedName>
        <fullName evidence="4">HIRA-interacting protein, putative</fullName>
    </submittedName>
</protein>
<evidence type="ECO:0000259" key="3">
    <source>
        <dbReference type="SMART" id="SM00932"/>
    </source>
</evidence>
<dbReference type="PIRSF" id="PIRSF036773">
    <property type="entry name" value="HIRIP5"/>
    <property type="match status" value="1"/>
</dbReference>
<dbReference type="Gene3D" id="3.30.300.130">
    <property type="entry name" value="Fe-S cluster assembly (FSCA)"/>
    <property type="match status" value="1"/>
</dbReference>
<dbReference type="Proteomes" id="UP000007800">
    <property type="component" value="Unassembled WGS sequence"/>
</dbReference>